<dbReference type="EMBL" id="JARIHO010000041">
    <property type="protein sequence ID" value="KAJ7327516.1"/>
    <property type="molecule type" value="Genomic_DNA"/>
</dbReference>
<evidence type="ECO:0000313" key="2">
    <source>
        <dbReference type="Proteomes" id="UP001218218"/>
    </source>
</evidence>
<evidence type="ECO:0000313" key="1">
    <source>
        <dbReference type="EMBL" id="KAJ7327516.1"/>
    </source>
</evidence>
<sequence length="110" mass="12164">MKSLNASAGFSPFQLKSGHSPWIIPALAPTIGGETVEELDVRSFIEKLELDIRTAQDSLTAAKVRQAYHANMHSTAEDVYQICDRVMLSTTSHHCDYKRAGAKQVAKFMP</sequence>
<reference evidence="1" key="1">
    <citation type="submission" date="2023-03" db="EMBL/GenBank/DDBJ databases">
        <title>Massive genome expansion in bonnet fungi (Mycena s.s.) driven by repeated elements and novel gene families across ecological guilds.</title>
        <authorList>
            <consortium name="Lawrence Berkeley National Laboratory"/>
            <person name="Harder C.B."/>
            <person name="Miyauchi S."/>
            <person name="Viragh M."/>
            <person name="Kuo A."/>
            <person name="Thoen E."/>
            <person name="Andreopoulos B."/>
            <person name="Lu D."/>
            <person name="Skrede I."/>
            <person name="Drula E."/>
            <person name="Henrissat B."/>
            <person name="Morin E."/>
            <person name="Kohler A."/>
            <person name="Barry K."/>
            <person name="LaButti K."/>
            <person name="Morin E."/>
            <person name="Salamov A."/>
            <person name="Lipzen A."/>
            <person name="Mereny Z."/>
            <person name="Hegedus B."/>
            <person name="Baldrian P."/>
            <person name="Stursova M."/>
            <person name="Weitz H."/>
            <person name="Taylor A."/>
            <person name="Grigoriev I.V."/>
            <person name="Nagy L.G."/>
            <person name="Martin F."/>
            <person name="Kauserud H."/>
        </authorList>
    </citation>
    <scope>NUCLEOTIDE SEQUENCE</scope>
    <source>
        <strain evidence="1">CBHHK002</strain>
    </source>
</reference>
<accession>A0AAD7EJM2</accession>
<protein>
    <submittedName>
        <fullName evidence="1">Uncharacterized protein</fullName>
    </submittedName>
</protein>
<gene>
    <name evidence="1" type="ORF">DFH08DRAFT_710287</name>
</gene>
<dbReference type="AlphaFoldDB" id="A0AAD7EJM2"/>
<organism evidence="1 2">
    <name type="scientific">Mycena albidolilacea</name>
    <dbReference type="NCBI Taxonomy" id="1033008"/>
    <lineage>
        <taxon>Eukaryota</taxon>
        <taxon>Fungi</taxon>
        <taxon>Dikarya</taxon>
        <taxon>Basidiomycota</taxon>
        <taxon>Agaricomycotina</taxon>
        <taxon>Agaricomycetes</taxon>
        <taxon>Agaricomycetidae</taxon>
        <taxon>Agaricales</taxon>
        <taxon>Marasmiineae</taxon>
        <taxon>Mycenaceae</taxon>
        <taxon>Mycena</taxon>
    </lineage>
</organism>
<keyword evidence="2" id="KW-1185">Reference proteome</keyword>
<name>A0AAD7EJM2_9AGAR</name>
<proteinExistence type="predicted"/>
<dbReference type="Proteomes" id="UP001218218">
    <property type="component" value="Unassembled WGS sequence"/>
</dbReference>
<comment type="caution">
    <text evidence="1">The sequence shown here is derived from an EMBL/GenBank/DDBJ whole genome shotgun (WGS) entry which is preliminary data.</text>
</comment>